<dbReference type="SUPFAM" id="SSF57850">
    <property type="entry name" value="RING/U-box"/>
    <property type="match status" value="1"/>
</dbReference>
<evidence type="ECO:0000256" key="4">
    <source>
        <dbReference type="PROSITE-ProRule" id="PRU00175"/>
    </source>
</evidence>
<evidence type="ECO:0000256" key="1">
    <source>
        <dbReference type="ARBA" id="ARBA00022723"/>
    </source>
</evidence>
<organism evidence="6 7">
    <name type="scientific">Pseudocercospora fuligena</name>
    <dbReference type="NCBI Taxonomy" id="685502"/>
    <lineage>
        <taxon>Eukaryota</taxon>
        <taxon>Fungi</taxon>
        <taxon>Dikarya</taxon>
        <taxon>Ascomycota</taxon>
        <taxon>Pezizomycotina</taxon>
        <taxon>Dothideomycetes</taxon>
        <taxon>Dothideomycetidae</taxon>
        <taxon>Mycosphaerellales</taxon>
        <taxon>Mycosphaerellaceae</taxon>
        <taxon>Pseudocercospora</taxon>
    </lineage>
</organism>
<accession>A0A8H6RKP3</accession>
<dbReference type="GO" id="GO:0008270">
    <property type="term" value="F:zinc ion binding"/>
    <property type="evidence" value="ECO:0007669"/>
    <property type="project" value="UniProtKB-KW"/>
</dbReference>
<dbReference type="AlphaFoldDB" id="A0A8H6RKP3"/>
<dbReference type="PROSITE" id="PS50089">
    <property type="entry name" value="ZF_RING_2"/>
    <property type="match status" value="1"/>
</dbReference>
<dbReference type="InterPro" id="IPR013083">
    <property type="entry name" value="Znf_RING/FYVE/PHD"/>
</dbReference>
<dbReference type="Gene3D" id="3.30.40.10">
    <property type="entry name" value="Zinc/RING finger domain, C3HC4 (zinc finger)"/>
    <property type="match status" value="1"/>
</dbReference>
<keyword evidence="7" id="KW-1185">Reference proteome</keyword>
<dbReference type="OrthoDB" id="6105938at2759"/>
<dbReference type="PANTHER" id="PTHR15315">
    <property type="entry name" value="RING FINGER PROTEIN 41, 151"/>
    <property type="match status" value="1"/>
</dbReference>
<dbReference type="InterPro" id="IPR017907">
    <property type="entry name" value="Znf_RING_CS"/>
</dbReference>
<name>A0A8H6RKP3_9PEZI</name>
<dbReference type="Proteomes" id="UP000660729">
    <property type="component" value="Unassembled WGS sequence"/>
</dbReference>
<dbReference type="SMART" id="SM00184">
    <property type="entry name" value="RING"/>
    <property type="match status" value="1"/>
</dbReference>
<dbReference type="EMBL" id="JABCIY010000116">
    <property type="protein sequence ID" value="KAF7192623.1"/>
    <property type="molecule type" value="Genomic_DNA"/>
</dbReference>
<protein>
    <submittedName>
        <fullName evidence="6">Putative RING finger protein</fullName>
    </submittedName>
</protein>
<proteinExistence type="predicted"/>
<feature type="domain" description="RING-type" evidence="5">
    <location>
        <begin position="18"/>
        <end position="56"/>
    </location>
</feature>
<dbReference type="InterPro" id="IPR001841">
    <property type="entry name" value="Znf_RING"/>
</dbReference>
<dbReference type="PROSITE" id="PS00518">
    <property type="entry name" value="ZF_RING_1"/>
    <property type="match status" value="1"/>
</dbReference>
<evidence type="ECO:0000256" key="3">
    <source>
        <dbReference type="ARBA" id="ARBA00022833"/>
    </source>
</evidence>
<evidence type="ECO:0000313" key="7">
    <source>
        <dbReference type="Proteomes" id="UP000660729"/>
    </source>
</evidence>
<keyword evidence="1" id="KW-0479">Metal-binding</keyword>
<keyword evidence="3" id="KW-0862">Zinc</keyword>
<sequence>MALKSKEELLSTIKPTECDICHEPATEAYLTECRHLFCLECIKRWLENSALCPMCRRVLYEAENEDEEEVDDIERLELSFHNDQDEAIAARRYHGFQLGDHYEGFPEHENMPANEPCLIEEDDLLAYGIGTLLYFKPDRSRHGEFTEDQMCRDEWVLLAESIYRTIHALRNIIIPAGQLLSRLHTDWDILRYQTWPERHWRVPEYGPGLFEAADERGFVKEAEFVLKEVQRLAVYEAWYHVAAEELLDEARAFFVGRPCVNSFIEWPSGPCHFFGREGDRCATCGANTATADGVRIVDE</sequence>
<evidence type="ECO:0000313" key="6">
    <source>
        <dbReference type="EMBL" id="KAF7192623.1"/>
    </source>
</evidence>
<dbReference type="PANTHER" id="PTHR15315:SF26">
    <property type="entry name" value="E3 UBIQUITIN-PROTEIN LIGASE NRDP1"/>
    <property type="match status" value="1"/>
</dbReference>
<evidence type="ECO:0000259" key="5">
    <source>
        <dbReference type="PROSITE" id="PS50089"/>
    </source>
</evidence>
<keyword evidence="2 4" id="KW-0863">Zinc-finger</keyword>
<comment type="caution">
    <text evidence="6">The sequence shown here is derived from an EMBL/GenBank/DDBJ whole genome shotgun (WGS) entry which is preliminary data.</text>
</comment>
<dbReference type="Pfam" id="PF13920">
    <property type="entry name" value="zf-C3HC4_3"/>
    <property type="match status" value="1"/>
</dbReference>
<evidence type="ECO:0000256" key="2">
    <source>
        <dbReference type="ARBA" id="ARBA00022771"/>
    </source>
</evidence>
<reference evidence="6" key="1">
    <citation type="submission" date="2020-04" db="EMBL/GenBank/DDBJ databases">
        <title>Draft genome resource of the tomato pathogen Pseudocercospora fuligena.</title>
        <authorList>
            <person name="Zaccaron A."/>
        </authorList>
    </citation>
    <scope>NUCLEOTIDE SEQUENCE</scope>
    <source>
        <strain evidence="6">PF001</strain>
    </source>
</reference>
<gene>
    <name evidence="6" type="ORF">HII31_06029</name>
</gene>